<name>K8A1G4_9ENTR</name>
<dbReference type="Gene3D" id="1.20.1270.180">
    <property type="match status" value="1"/>
</dbReference>
<evidence type="ECO:0000259" key="2">
    <source>
        <dbReference type="Pfam" id="PF07007"/>
    </source>
</evidence>
<dbReference type="AlphaFoldDB" id="K8A1G4"/>
<dbReference type="EMBL" id="CAKW01000098">
    <property type="protein sequence ID" value="CCJ73256.1"/>
    <property type="molecule type" value="Genomic_DNA"/>
</dbReference>
<dbReference type="InterPro" id="IPR009739">
    <property type="entry name" value="LprI-like_N"/>
</dbReference>
<evidence type="ECO:0000313" key="3">
    <source>
        <dbReference type="EMBL" id="CCJ73256.1"/>
    </source>
</evidence>
<comment type="caution">
    <text evidence="3">The sequence shown here is derived from an EMBL/GenBank/DDBJ whole genome shotgun (WGS) entry which is preliminary data.</text>
</comment>
<proteinExistence type="predicted"/>
<evidence type="ECO:0000256" key="1">
    <source>
        <dbReference type="SAM" id="SignalP"/>
    </source>
</evidence>
<sequence>MPVKTLLNTALLALALSAVCVQAEEITHSAAADACIKQAGENSSDCLEAAGLASDNQLRQAFDAKITELQNFDYTRWPQGDEARRTQMVEALKISQQQWTEARDAFCTAASASAAGTPWLSAHALSCVMKMNQRRTEELALIHPLAEQK</sequence>
<gene>
    <name evidence="3" type="ORF">BN137_2632</name>
</gene>
<feature type="signal peptide" evidence="1">
    <location>
        <begin position="1"/>
        <end position="23"/>
    </location>
</feature>
<dbReference type="eggNOG" id="COG3755">
    <property type="taxonomic scope" value="Bacteria"/>
</dbReference>
<reference evidence="3" key="1">
    <citation type="submission" date="2012-07" db="EMBL/GenBank/DDBJ databases">
        <authorList>
            <person name="Cummings C."/>
        </authorList>
    </citation>
    <scope>NUCLEOTIDE SEQUENCE</scope>
    <source>
        <strain evidence="3">1330</strain>
    </source>
</reference>
<dbReference type="Proteomes" id="UP000009340">
    <property type="component" value="Unassembled WGS sequence"/>
</dbReference>
<keyword evidence="1" id="KW-0732">Signal</keyword>
<organism evidence="3 4">
    <name type="scientific">Cronobacter condimenti 1330</name>
    <dbReference type="NCBI Taxonomy" id="1073999"/>
    <lineage>
        <taxon>Bacteria</taxon>
        <taxon>Pseudomonadati</taxon>
        <taxon>Pseudomonadota</taxon>
        <taxon>Gammaproteobacteria</taxon>
        <taxon>Enterobacterales</taxon>
        <taxon>Enterobacteriaceae</taxon>
        <taxon>Cronobacter</taxon>
    </lineage>
</organism>
<evidence type="ECO:0000313" key="4">
    <source>
        <dbReference type="Proteomes" id="UP000009340"/>
    </source>
</evidence>
<feature type="domain" description="Lysozyme inhibitor LprI-like N-terminal" evidence="2">
    <location>
        <begin position="35"/>
        <end position="139"/>
    </location>
</feature>
<protein>
    <recommendedName>
        <fullName evidence="2">Lysozyme inhibitor LprI-like N-terminal domain-containing protein</fullName>
    </recommendedName>
</protein>
<feature type="chain" id="PRO_5003916553" description="Lysozyme inhibitor LprI-like N-terminal domain-containing protein" evidence="1">
    <location>
        <begin position="24"/>
        <end position="149"/>
    </location>
</feature>
<dbReference type="Pfam" id="PF07007">
    <property type="entry name" value="LprI"/>
    <property type="match status" value="1"/>
</dbReference>
<accession>K8A1G4</accession>